<keyword evidence="3" id="KW-1185">Reference proteome</keyword>
<evidence type="ECO:0000313" key="2">
    <source>
        <dbReference type="EMBL" id="ODN00883.1"/>
    </source>
</evidence>
<evidence type="ECO:0000313" key="3">
    <source>
        <dbReference type="Proteomes" id="UP000094527"/>
    </source>
</evidence>
<accession>A0A1D2N6I2</accession>
<dbReference type="EMBL" id="LJIJ01000183">
    <property type="protein sequence ID" value="ODN00883.1"/>
    <property type="molecule type" value="Genomic_DNA"/>
</dbReference>
<reference evidence="2 3" key="1">
    <citation type="journal article" date="2016" name="Genome Biol. Evol.">
        <title>Gene Family Evolution Reflects Adaptation to Soil Environmental Stressors in the Genome of the Collembolan Orchesella cincta.</title>
        <authorList>
            <person name="Faddeeva-Vakhrusheva A."/>
            <person name="Derks M.F."/>
            <person name="Anvar S.Y."/>
            <person name="Agamennone V."/>
            <person name="Suring W."/>
            <person name="Smit S."/>
            <person name="van Straalen N.M."/>
            <person name="Roelofs D."/>
        </authorList>
    </citation>
    <scope>NUCLEOTIDE SEQUENCE [LARGE SCALE GENOMIC DNA]</scope>
    <source>
        <tissue evidence="2">Mixed pool</tissue>
    </source>
</reference>
<proteinExistence type="predicted"/>
<dbReference type="Proteomes" id="UP000094527">
    <property type="component" value="Unassembled WGS sequence"/>
</dbReference>
<keyword evidence="1" id="KW-0175">Coiled coil</keyword>
<comment type="caution">
    <text evidence="2">The sequence shown here is derived from an EMBL/GenBank/DDBJ whole genome shotgun (WGS) entry which is preliminary data.</text>
</comment>
<sequence length="336" mass="38831">MATKRGPYLMEAVDRVLGILVLILDEQDDEGNYVLGKKYVVDDFNHLTSGEMLRIIVRLTKDIIPGIEIEKEVAIMQDKIRQEQLVLAKLDNESAKLEGGYKEKESELNTLKEELRQLEAKQSHTETLLVKNPVELQNENATWKKKMEDESSQRDVYGSQIRSCKENMRVHEKLIDEGNLVVNEFQTAIPLLEEVKSHQEQLASCSDASSNNTQMRLKMELKQLRQKFEATVKQKNLKEEHHGNKIRELNKMFTTLQRKSAEARHKIKQERNNIQTVKGEVEEIKSLIAAEKLKITKYIRIRKVNIPIAKMNLEKQMAEKLNEQLTALGDFSLPQN</sequence>
<name>A0A1D2N6I2_ORCCI</name>
<feature type="coiled-coil region" evidence="1">
    <location>
        <begin position="214"/>
        <end position="328"/>
    </location>
</feature>
<organism evidence="2 3">
    <name type="scientific">Orchesella cincta</name>
    <name type="common">Springtail</name>
    <name type="synonym">Podura cincta</name>
    <dbReference type="NCBI Taxonomy" id="48709"/>
    <lineage>
        <taxon>Eukaryota</taxon>
        <taxon>Metazoa</taxon>
        <taxon>Ecdysozoa</taxon>
        <taxon>Arthropoda</taxon>
        <taxon>Hexapoda</taxon>
        <taxon>Collembola</taxon>
        <taxon>Entomobryomorpha</taxon>
        <taxon>Entomobryoidea</taxon>
        <taxon>Orchesellidae</taxon>
        <taxon>Orchesellinae</taxon>
        <taxon>Orchesella</taxon>
    </lineage>
</organism>
<evidence type="ECO:0000256" key="1">
    <source>
        <dbReference type="SAM" id="Coils"/>
    </source>
</evidence>
<protein>
    <submittedName>
        <fullName evidence="2">Uncharacterized protein</fullName>
    </submittedName>
</protein>
<dbReference type="AlphaFoldDB" id="A0A1D2N6I2"/>
<feature type="coiled-coil region" evidence="1">
    <location>
        <begin position="73"/>
        <end position="128"/>
    </location>
</feature>
<gene>
    <name evidence="2" type="ORF">Ocin01_05806</name>
</gene>